<dbReference type="RefSeq" id="WP_218096619.1">
    <property type="nucleotide sequence ID" value="NZ_CAJVCE010000001.1"/>
</dbReference>
<reference evidence="6 7" key="1">
    <citation type="submission" date="2021-06" db="EMBL/GenBank/DDBJ databases">
        <authorList>
            <person name="Criscuolo A."/>
        </authorList>
    </citation>
    <scope>NUCLEOTIDE SEQUENCE [LARGE SCALE GENOMIC DNA]</scope>
    <source>
        <strain evidence="7">CIP 111802</strain>
    </source>
</reference>
<keyword evidence="3" id="KW-0472">Membrane</keyword>
<dbReference type="InterPro" id="IPR050490">
    <property type="entry name" value="Bact_solute-bd_prot1"/>
</dbReference>
<keyword evidence="4" id="KW-0564">Palmitate</keyword>
<gene>
    <name evidence="6" type="ORF">PAECIP111802_00239</name>
</gene>
<name>A0ABM8VAV0_9BACL</name>
<keyword evidence="1" id="KW-1003">Cell membrane</keyword>
<organism evidence="6 7">
    <name type="scientific">Paenibacillus allorhizosphaerae</name>
    <dbReference type="NCBI Taxonomy" id="2849866"/>
    <lineage>
        <taxon>Bacteria</taxon>
        <taxon>Bacillati</taxon>
        <taxon>Bacillota</taxon>
        <taxon>Bacilli</taxon>
        <taxon>Bacillales</taxon>
        <taxon>Paenibacillaceae</taxon>
        <taxon>Paenibacillus</taxon>
    </lineage>
</organism>
<evidence type="ECO:0000256" key="5">
    <source>
        <dbReference type="ARBA" id="ARBA00023288"/>
    </source>
</evidence>
<dbReference type="InterPro" id="IPR006059">
    <property type="entry name" value="SBP"/>
</dbReference>
<sequence>MKKAKLHLTAIVAIVLTLSGCSQKTVETGSGDIVKSAEKQEPVTVKADLSGAYVEVSHTFIDPIIKEKYPHITLEYMQSPPSLADKVATGDTPDIVFQNGSLRPAMDLNLQYGLNGLIKKYNFDIKKLDTDLLKSVQAFGRNGEIYALPSDRSVRVLLYNKDIFDKFGVPYPKEAMSWEEIIALARKLTLSEGGVNYHGLVLGDFGVMKSMLELPFFGKDGKAQLKTPGWEKIAQAWKSLYSIPGNYATTGDRDLFTKDRNTAMIITNSSFLLRNPIPDLNWDYVVSPTFDNHLIMDKLGAMLTIASSSKNKDAAFQVISLYFSDPVQIAIARTASLVPGSNVPEIIKQYGADVPSSAGKNLKADFSGNAATKVVEQYDYLAGPIVRAAFANIATDKQDINTALREAEEKVNQRVAEEKAK</sequence>
<dbReference type="Proteomes" id="UP000730618">
    <property type="component" value="Unassembled WGS sequence"/>
</dbReference>
<comment type="caution">
    <text evidence="6">The sequence shown here is derived from an EMBL/GenBank/DDBJ whole genome shotgun (WGS) entry which is preliminary data.</text>
</comment>
<evidence type="ECO:0000256" key="2">
    <source>
        <dbReference type="ARBA" id="ARBA00022729"/>
    </source>
</evidence>
<evidence type="ECO:0008006" key="8">
    <source>
        <dbReference type="Google" id="ProtNLM"/>
    </source>
</evidence>
<dbReference type="PANTHER" id="PTHR43649:SF33">
    <property type="entry name" value="POLYGALACTURONAN_RHAMNOGALACTURONAN-BINDING PROTEIN YTCQ"/>
    <property type="match status" value="1"/>
</dbReference>
<keyword evidence="2" id="KW-0732">Signal</keyword>
<protein>
    <recommendedName>
        <fullName evidence="8">Extracellular solute-binding protein</fullName>
    </recommendedName>
</protein>
<proteinExistence type="predicted"/>
<evidence type="ECO:0000256" key="1">
    <source>
        <dbReference type="ARBA" id="ARBA00022475"/>
    </source>
</evidence>
<dbReference type="Pfam" id="PF01547">
    <property type="entry name" value="SBP_bac_1"/>
    <property type="match status" value="1"/>
</dbReference>
<keyword evidence="7" id="KW-1185">Reference proteome</keyword>
<dbReference type="EMBL" id="CAJVCE010000001">
    <property type="protein sequence ID" value="CAG7616030.1"/>
    <property type="molecule type" value="Genomic_DNA"/>
</dbReference>
<dbReference type="PANTHER" id="PTHR43649">
    <property type="entry name" value="ARABINOSE-BINDING PROTEIN-RELATED"/>
    <property type="match status" value="1"/>
</dbReference>
<accession>A0ABM8VAV0</accession>
<evidence type="ECO:0000256" key="4">
    <source>
        <dbReference type="ARBA" id="ARBA00023139"/>
    </source>
</evidence>
<dbReference type="PROSITE" id="PS51257">
    <property type="entry name" value="PROKAR_LIPOPROTEIN"/>
    <property type="match status" value="1"/>
</dbReference>
<evidence type="ECO:0000256" key="3">
    <source>
        <dbReference type="ARBA" id="ARBA00023136"/>
    </source>
</evidence>
<keyword evidence="5" id="KW-0449">Lipoprotein</keyword>
<evidence type="ECO:0000313" key="7">
    <source>
        <dbReference type="Proteomes" id="UP000730618"/>
    </source>
</evidence>
<evidence type="ECO:0000313" key="6">
    <source>
        <dbReference type="EMBL" id="CAG7616030.1"/>
    </source>
</evidence>